<keyword evidence="1" id="KW-0106">Calcium</keyword>
<keyword evidence="4" id="KW-1185">Reference proteome</keyword>
<dbReference type="InterPro" id="IPR011992">
    <property type="entry name" value="EF-hand-dom_pair"/>
</dbReference>
<accession>A0AAD5UA58</accession>
<evidence type="ECO:0000313" key="4">
    <source>
        <dbReference type="Proteomes" id="UP001210925"/>
    </source>
</evidence>
<name>A0AAD5UA58_9FUNG</name>
<dbReference type="SUPFAM" id="SSF47473">
    <property type="entry name" value="EF-hand"/>
    <property type="match status" value="1"/>
</dbReference>
<dbReference type="InterPro" id="IPR018247">
    <property type="entry name" value="EF_Hand_1_Ca_BS"/>
</dbReference>
<feature type="domain" description="EF-hand" evidence="2">
    <location>
        <begin position="156"/>
        <end position="191"/>
    </location>
</feature>
<evidence type="ECO:0000259" key="2">
    <source>
        <dbReference type="PROSITE" id="PS50222"/>
    </source>
</evidence>
<evidence type="ECO:0000313" key="3">
    <source>
        <dbReference type="EMBL" id="KAJ3252151.1"/>
    </source>
</evidence>
<dbReference type="Proteomes" id="UP001210925">
    <property type="component" value="Unassembled WGS sequence"/>
</dbReference>
<dbReference type="InterPro" id="IPR052591">
    <property type="entry name" value="CML21-like"/>
</dbReference>
<dbReference type="AlphaFoldDB" id="A0AAD5UA58"/>
<dbReference type="GO" id="GO:0005509">
    <property type="term" value="F:calcium ion binding"/>
    <property type="evidence" value="ECO:0007669"/>
    <property type="project" value="InterPro"/>
</dbReference>
<dbReference type="PANTHER" id="PTHR23064">
    <property type="entry name" value="TROPONIN"/>
    <property type="match status" value="1"/>
</dbReference>
<sequence>MISENKEIKTSHLIDLAVESLCSIPTPLQSSQVKQAIDLLVKELEKDIIPKECPHLHKYEEALVLQKVTPVHADRIAEPYIPNRISSLHNLTYFNMDPTFEKSIESKPSIILRRKITGHKNSPSSKEMFDSHDKNNSHTISAAEFKGLVYSLGYFMSSEEASLAIASLDKDRDGEITYPEFLSWWESDNRFQRLQLSQEQQNAILRATDYFQYFDHGLKGHLNGKEFEAMFNDMSKWNAFFSEGATLDYAIQQIKGNNMQPYVSFNDYIGWLLRIGSIAPLSMQKDEM</sequence>
<protein>
    <recommendedName>
        <fullName evidence="2">EF-hand domain-containing protein</fullName>
    </recommendedName>
</protein>
<dbReference type="PROSITE" id="PS50222">
    <property type="entry name" value="EF_HAND_2"/>
    <property type="match status" value="2"/>
</dbReference>
<dbReference type="Pfam" id="PF13499">
    <property type="entry name" value="EF-hand_7"/>
    <property type="match status" value="1"/>
</dbReference>
<feature type="domain" description="EF-hand" evidence="2">
    <location>
        <begin position="120"/>
        <end position="155"/>
    </location>
</feature>
<organism evidence="3 4">
    <name type="scientific">Boothiomyces macroporosus</name>
    <dbReference type="NCBI Taxonomy" id="261099"/>
    <lineage>
        <taxon>Eukaryota</taxon>
        <taxon>Fungi</taxon>
        <taxon>Fungi incertae sedis</taxon>
        <taxon>Chytridiomycota</taxon>
        <taxon>Chytridiomycota incertae sedis</taxon>
        <taxon>Chytridiomycetes</taxon>
        <taxon>Rhizophydiales</taxon>
        <taxon>Terramycetaceae</taxon>
        <taxon>Boothiomyces</taxon>
    </lineage>
</organism>
<dbReference type="InterPro" id="IPR002048">
    <property type="entry name" value="EF_hand_dom"/>
</dbReference>
<dbReference type="EMBL" id="JADGKB010000152">
    <property type="protein sequence ID" value="KAJ3252151.1"/>
    <property type="molecule type" value="Genomic_DNA"/>
</dbReference>
<comment type="caution">
    <text evidence="3">The sequence shown here is derived from an EMBL/GenBank/DDBJ whole genome shotgun (WGS) entry which is preliminary data.</text>
</comment>
<proteinExistence type="predicted"/>
<gene>
    <name evidence="3" type="ORF">HK103_001804</name>
</gene>
<evidence type="ECO:0000256" key="1">
    <source>
        <dbReference type="ARBA" id="ARBA00022837"/>
    </source>
</evidence>
<reference evidence="3" key="1">
    <citation type="submission" date="2020-05" db="EMBL/GenBank/DDBJ databases">
        <title>Phylogenomic resolution of chytrid fungi.</title>
        <authorList>
            <person name="Stajich J.E."/>
            <person name="Amses K."/>
            <person name="Simmons R."/>
            <person name="Seto K."/>
            <person name="Myers J."/>
            <person name="Bonds A."/>
            <person name="Quandt C.A."/>
            <person name="Barry K."/>
            <person name="Liu P."/>
            <person name="Grigoriev I."/>
            <person name="Longcore J.E."/>
            <person name="James T.Y."/>
        </authorList>
    </citation>
    <scope>NUCLEOTIDE SEQUENCE</scope>
    <source>
        <strain evidence="3">PLAUS21</strain>
    </source>
</reference>
<dbReference type="CDD" id="cd00051">
    <property type="entry name" value="EFh"/>
    <property type="match status" value="1"/>
</dbReference>
<dbReference type="PROSITE" id="PS00018">
    <property type="entry name" value="EF_HAND_1"/>
    <property type="match status" value="2"/>
</dbReference>
<dbReference type="Gene3D" id="1.10.238.10">
    <property type="entry name" value="EF-hand"/>
    <property type="match status" value="1"/>
</dbReference>
<dbReference type="SMART" id="SM00054">
    <property type="entry name" value="EFh"/>
    <property type="match status" value="2"/>
</dbReference>